<dbReference type="AlphaFoldDB" id="A0A1S7UMK1"/>
<feature type="region of interest" description="Disordered" evidence="1">
    <location>
        <begin position="215"/>
        <end position="278"/>
    </location>
</feature>
<sequence>MVGSIAAISQLTGQFVGLATTLRYYIKVIRRAPEEVKAFLMDTTNFAGMLGMFSQSAQRAVQAMEPGERNSREKHISEIEEQCVYIHSKMKYLVDRFAGLAREDMTRLESLLERIRYLFNKPGFTDLRLSVQKATISVNAASTLFMWEQAMKHHTDTETYLAQLKNLVPLSRHAHASLAEHQRRHGAAYESGVPKSDSPILATSGIQRHISRVIRPHSRRVRKRPDRLVSGEPGELRPRSLPPESRCPAESTSEECSTISPMPTDYDSSDHEMGTPHDDAIYPAVNSSRLRPLPVGHASWSDGNAGHIPQRGLAGKPSGGSRRPEAGTTSDEGFAHLPRTSSSRRYFSLDVSDPMKPRIQPCAGPRAQVYSQPSHDELHWSKETCLITRLMVPGADGVPDANGSRESTSSESRKEAASARSSRTNPRLSHDGHVQDSPPTTPGSEGPRRPSDHDPNSTPNLWGRTSPALPGSTSDGPSGERRGSQAKENRKPTTPRTESNGPHDPLDPAKTLGIHRPQPGHAPEHRQARERAGRPPLAPIRESQRRQPGAADGRPGTDPARREPHTWDDGEEMSSDDERPRPHVPVTPFAGPDGRHQPRRRRSRTDTSS</sequence>
<dbReference type="OrthoDB" id="5431013at2759"/>
<gene>
    <name evidence="2" type="ORF">SAMD00023353_1100980</name>
</gene>
<accession>A0A1S7UMK1</accession>
<feature type="region of interest" description="Disordered" evidence="1">
    <location>
        <begin position="293"/>
        <end position="341"/>
    </location>
</feature>
<proteinExistence type="predicted"/>
<feature type="compositionally biased region" description="Basic and acidic residues" evidence="1">
    <location>
        <begin position="478"/>
        <end position="491"/>
    </location>
</feature>
<feature type="compositionally biased region" description="Basic residues" evidence="1">
    <location>
        <begin position="215"/>
        <end position="225"/>
    </location>
</feature>
<evidence type="ECO:0000256" key="1">
    <source>
        <dbReference type="SAM" id="MobiDB-lite"/>
    </source>
</evidence>
<feature type="compositionally biased region" description="Basic and acidic residues" evidence="1">
    <location>
        <begin position="559"/>
        <end position="568"/>
    </location>
</feature>
<feature type="compositionally biased region" description="Basic and acidic residues" evidence="1">
    <location>
        <begin position="226"/>
        <end position="238"/>
    </location>
</feature>
<feature type="region of interest" description="Disordered" evidence="1">
    <location>
        <begin position="394"/>
        <end position="609"/>
    </location>
</feature>
<reference evidence="2" key="1">
    <citation type="submission" date="2016-03" db="EMBL/GenBank/DDBJ databases">
        <title>Draft genome sequence of Rosellinia necatrix.</title>
        <authorList>
            <person name="Kanematsu S."/>
        </authorList>
    </citation>
    <scope>NUCLEOTIDE SEQUENCE [LARGE SCALE GENOMIC DNA]</scope>
    <source>
        <strain evidence="2">W97</strain>
    </source>
</reference>
<feature type="compositionally biased region" description="Basic and acidic residues" evidence="1">
    <location>
        <begin position="522"/>
        <end position="533"/>
    </location>
</feature>
<name>A0A1S7UMK1_ROSNE</name>
<dbReference type="Proteomes" id="UP000054516">
    <property type="component" value="Unassembled WGS sequence"/>
</dbReference>
<evidence type="ECO:0000313" key="2">
    <source>
        <dbReference type="EMBL" id="GAP84573.2"/>
    </source>
</evidence>
<evidence type="ECO:0000313" key="3">
    <source>
        <dbReference type="Proteomes" id="UP000054516"/>
    </source>
</evidence>
<organism evidence="2">
    <name type="scientific">Rosellinia necatrix</name>
    <name type="common">White root-rot fungus</name>
    <dbReference type="NCBI Taxonomy" id="77044"/>
    <lineage>
        <taxon>Eukaryota</taxon>
        <taxon>Fungi</taxon>
        <taxon>Dikarya</taxon>
        <taxon>Ascomycota</taxon>
        <taxon>Pezizomycotina</taxon>
        <taxon>Sordariomycetes</taxon>
        <taxon>Xylariomycetidae</taxon>
        <taxon>Xylariales</taxon>
        <taxon>Xylariaceae</taxon>
        <taxon>Rosellinia</taxon>
    </lineage>
</organism>
<protein>
    <submittedName>
        <fullName evidence="2">Uncharacterized protein</fullName>
    </submittedName>
</protein>
<keyword evidence="3" id="KW-1185">Reference proteome</keyword>
<dbReference type="EMBL" id="DF977456">
    <property type="protein sequence ID" value="GAP84573.2"/>
    <property type="molecule type" value="Genomic_DNA"/>
</dbReference>
<feature type="compositionally biased region" description="Polar residues" evidence="1">
    <location>
        <begin position="250"/>
        <end position="261"/>
    </location>
</feature>
<feature type="compositionally biased region" description="Basic and acidic residues" evidence="1">
    <location>
        <begin position="446"/>
        <end position="455"/>
    </location>
</feature>
<feature type="compositionally biased region" description="Basic and acidic residues" evidence="1">
    <location>
        <begin position="268"/>
        <end position="278"/>
    </location>
</feature>